<reference evidence="1" key="1">
    <citation type="submission" date="2023-06" db="EMBL/GenBank/DDBJ databases">
        <authorList>
            <person name="Kurt Z."/>
        </authorList>
    </citation>
    <scope>NUCLEOTIDE SEQUENCE</scope>
</reference>
<evidence type="ECO:0000313" key="2">
    <source>
        <dbReference type="EMBL" id="CAL6080610.1"/>
    </source>
</evidence>
<keyword evidence="3" id="KW-1185">Reference proteome</keyword>
<gene>
    <name evidence="2" type="ORF">HINF_LOCUS59949</name>
    <name evidence="1" type="ORF">HINF_LOCUS62323</name>
</gene>
<evidence type="ECO:0000313" key="3">
    <source>
        <dbReference type="Proteomes" id="UP001642409"/>
    </source>
</evidence>
<accession>A0AA86RH55</accession>
<sequence length="112" mass="13562">MFQTHYQLEQFNYLNIKTIEDNIQINYQNNKKYLYYQIKLVQTHSSDDRSKTNQIQVLNQRNQYQVKTTTLHEAEICQIERAEELFGIQKLFSKIEMLEKWYAEAYGDISNI</sequence>
<evidence type="ECO:0000313" key="1">
    <source>
        <dbReference type="EMBL" id="CAI9974678.1"/>
    </source>
</evidence>
<organism evidence="1">
    <name type="scientific">Hexamita inflata</name>
    <dbReference type="NCBI Taxonomy" id="28002"/>
    <lineage>
        <taxon>Eukaryota</taxon>
        <taxon>Metamonada</taxon>
        <taxon>Diplomonadida</taxon>
        <taxon>Hexamitidae</taxon>
        <taxon>Hexamitinae</taxon>
        <taxon>Hexamita</taxon>
    </lineage>
</organism>
<dbReference type="EMBL" id="CATOUU010001153">
    <property type="protein sequence ID" value="CAI9974678.1"/>
    <property type="molecule type" value="Genomic_DNA"/>
</dbReference>
<comment type="caution">
    <text evidence="1">The sequence shown here is derived from an EMBL/GenBank/DDBJ whole genome shotgun (WGS) entry which is preliminary data.</text>
</comment>
<dbReference type="EMBL" id="CAXDID020000347">
    <property type="protein sequence ID" value="CAL6080610.1"/>
    <property type="molecule type" value="Genomic_DNA"/>
</dbReference>
<dbReference type="Proteomes" id="UP001642409">
    <property type="component" value="Unassembled WGS sequence"/>
</dbReference>
<reference evidence="2 3" key="2">
    <citation type="submission" date="2024-07" db="EMBL/GenBank/DDBJ databases">
        <authorList>
            <person name="Akdeniz Z."/>
        </authorList>
    </citation>
    <scope>NUCLEOTIDE SEQUENCE [LARGE SCALE GENOMIC DNA]</scope>
</reference>
<dbReference type="AlphaFoldDB" id="A0AA86RH55"/>
<proteinExistence type="predicted"/>
<protein>
    <submittedName>
        <fullName evidence="2">Hypothetical_protein</fullName>
    </submittedName>
</protein>
<name>A0AA86RH55_9EUKA</name>